<dbReference type="Gene3D" id="1.20.120.160">
    <property type="entry name" value="HPT domain"/>
    <property type="match status" value="1"/>
</dbReference>
<keyword evidence="3" id="KW-1185">Reference proteome</keyword>
<evidence type="ECO:0000313" key="3">
    <source>
        <dbReference type="Proteomes" id="UP000272560"/>
    </source>
</evidence>
<dbReference type="EMBL" id="QZVT01000001">
    <property type="protein sequence ID" value="RJT83315.1"/>
    <property type="molecule type" value="Genomic_DNA"/>
</dbReference>
<reference evidence="2 3" key="1">
    <citation type="submission" date="2018-09" db="EMBL/GenBank/DDBJ databases">
        <title>Novel species of Arthrobacter.</title>
        <authorList>
            <person name="Liu Q."/>
            <person name="Xin Y.-H."/>
        </authorList>
    </citation>
    <scope>NUCLEOTIDE SEQUENCE [LARGE SCALE GENOMIC DNA]</scope>
    <source>
        <strain evidence="2 3">Hz2</strain>
    </source>
</reference>
<evidence type="ECO:0008006" key="4">
    <source>
        <dbReference type="Google" id="ProtNLM"/>
    </source>
</evidence>
<organism evidence="2 3">
    <name type="scientific">Arthrobacter cheniae</name>
    <dbReference type="NCBI Taxonomy" id="1258888"/>
    <lineage>
        <taxon>Bacteria</taxon>
        <taxon>Bacillati</taxon>
        <taxon>Actinomycetota</taxon>
        <taxon>Actinomycetes</taxon>
        <taxon>Micrococcales</taxon>
        <taxon>Micrococcaceae</taxon>
        <taxon>Arthrobacter</taxon>
    </lineage>
</organism>
<comment type="caution">
    <text evidence="2">The sequence shown here is derived from an EMBL/GenBank/DDBJ whole genome shotgun (WGS) entry which is preliminary data.</text>
</comment>
<accession>A0A3A5M960</accession>
<dbReference type="Proteomes" id="UP000272560">
    <property type="component" value="Unassembled WGS sequence"/>
</dbReference>
<evidence type="ECO:0000313" key="2">
    <source>
        <dbReference type="EMBL" id="RJT83315.1"/>
    </source>
</evidence>
<protein>
    <recommendedName>
        <fullName evidence="4">HPt domain-containing protein</fullName>
    </recommendedName>
</protein>
<dbReference type="InterPro" id="IPR036641">
    <property type="entry name" value="HPT_dom_sf"/>
</dbReference>
<gene>
    <name evidence="2" type="ORF">D6T63_02400</name>
</gene>
<name>A0A3A5M960_9MICC</name>
<dbReference type="GO" id="GO:0000160">
    <property type="term" value="P:phosphorelay signal transduction system"/>
    <property type="evidence" value="ECO:0007669"/>
    <property type="project" value="InterPro"/>
</dbReference>
<sequence length="149" mass="15388">MGPGQHQADGMALPPSDAAQVAGAPGKAAPLFDPSVLDDMRADFSDSAVVGQFARDFCASLDGKIDRLERRMQAGDTTGAVDGVVSVSTSAAMVGAVRLTQVALGIQRLMAEDKPDDARHSLALLRACATDTVAEIRRAVPEARSAATP</sequence>
<dbReference type="AlphaFoldDB" id="A0A3A5M960"/>
<proteinExistence type="predicted"/>
<feature type="region of interest" description="Disordered" evidence="1">
    <location>
        <begin position="1"/>
        <end position="25"/>
    </location>
</feature>
<dbReference type="SUPFAM" id="SSF47226">
    <property type="entry name" value="Histidine-containing phosphotransfer domain, HPT domain"/>
    <property type="match status" value="1"/>
</dbReference>
<evidence type="ECO:0000256" key="1">
    <source>
        <dbReference type="SAM" id="MobiDB-lite"/>
    </source>
</evidence>